<dbReference type="EMBL" id="JAGKQM010000013">
    <property type="protein sequence ID" value="KAH0894469.1"/>
    <property type="molecule type" value="Genomic_DNA"/>
</dbReference>
<name>A0ABQ8APJ0_BRANA</name>
<accession>A0ABQ8APJ0</accession>
<keyword evidence="2" id="KW-1185">Reference proteome</keyword>
<gene>
    <name evidence="1" type="ORF">HID58_056898</name>
</gene>
<reference evidence="1 2" key="1">
    <citation type="submission" date="2021-05" db="EMBL/GenBank/DDBJ databases">
        <title>Genome Assembly of Synthetic Allotetraploid Brassica napus Reveals Homoeologous Exchanges between Subgenomes.</title>
        <authorList>
            <person name="Davis J.T."/>
        </authorList>
    </citation>
    <scope>NUCLEOTIDE SEQUENCE [LARGE SCALE GENOMIC DNA]</scope>
    <source>
        <strain evidence="2">cv. Da-Ae</strain>
        <tissue evidence="1">Seedling</tissue>
    </source>
</reference>
<comment type="caution">
    <text evidence="1">The sequence shown here is derived from an EMBL/GenBank/DDBJ whole genome shotgun (WGS) entry which is preliminary data.</text>
</comment>
<proteinExistence type="predicted"/>
<organism evidence="1 2">
    <name type="scientific">Brassica napus</name>
    <name type="common">Rape</name>
    <dbReference type="NCBI Taxonomy" id="3708"/>
    <lineage>
        <taxon>Eukaryota</taxon>
        <taxon>Viridiplantae</taxon>
        <taxon>Streptophyta</taxon>
        <taxon>Embryophyta</taxon>
        <taxon>Tracheophyta</taxon>
        <taxon>Spermatophyta</taxon>
        <taxon>Magnoliopsida</taxon>
        <taxon>eudicotyledons</taxon>
        <taxon>Gunneridae</taxon>
        <taxon>Pentapetalae</taxon>
        <taxon>rosids</taxon>
        <taxon>malvids</taxon>
        <taxon>Brassicales</taxon>
        <taxon>Brassicaceae</taxon>
        <taxon>Brassiceae</taxon>
        <taxon>Brassica</taxon>
    </lineage>
</organism>
<dbReference type="Proteomes" id="UP000824890">
    <property type="component" value="Unassembled WGS sequence"/>
</dbReference>
<protein>
    <submittedName>
        <fullName evidence="1">Uncharacterized protein</fullName>
    </submittedName>
</protein>
<sequence length="82" mass="9619">MGWEEGNKHCSYCEWFDEEKVNGWSKKTLLETRDKTHEKKKQISELSVTVNFLRMELEQQKVGKPGCSNGAEENKRLGRFLL</sequence>
<evidence type="ECO:0000313" key="1">
    <source>
        <dbReference type="EMBL" id="KAH0894469.1"/>
    </source>
</evidence>
<evidence type="ECO:0000313" key="2">
    <source>
        <dbReference type="Proteomes" id="UP000824890"/>
    </source>
</evidence>